<organism evidence="1">
    <name type="scientific">Brassica napus</name>
    <name type="common">Rape</name>
    <dbReference type="NCBI Taxonomy" id="3708"/>
    <lineage>
        <taxon>Eukaryota</taxon>
        <taxon>Viridiplantae</taxon>
        <taxon>Streptophyta</taxon>
        <taxon>Embryophyta</taxon>
        <taxon>Tracheophyta</taxon>
        <taxon>Spermatophyta</taxon>
        <taxon>Magnoliopsida</taxon>
        <taxon>eudicotyledons</taxon>
        <taxon>Gunneridae</taxon>
        <taxon>Pentapetalae</taxon>
        <taxon>rosids</taxon>
        <taxon>malvids</taxon>
        <taxon>Brassicales</taxon>
        <taxon>Brassicaceae</taxon>
        <taxon>Brassiceae</taxon>
        <taxon>Brassica</taxon>
    </lineage>
</organism>
<sequence length="107" mass="12838">MKKQMKICCMKTRMVVKCQTIKIHKHNTTKKSIVLTLTMKPVHQMSSFVHNHVKALWRWIPFKFLVQESNKEAKQDEEVLFKDHRSNQFYKGVVHEEVRKNNHLKPP</sequence>
<protein>
    <submittedName>
        <fullName evidence="1">(rape) hypothetical protein</fullName>
    </submittedName>
</protein>
<evidence type="ECO:0000313" key="1">
    <source>
        <dbReference type="EMBL" id="CAF1932846.1"/>
    </source>
</evidence>
<name>A0A816LPP1_BRANA</name>
<dbReference type="Proteomes" id="UP001295469">
    <property type="component" value="Chromosome C05"/>
</dbReference>
<gene>
    <name evidence="1" type="ORF">DARMORV10_C05P46310.1</name>
</gene>
<reference evidence="1" key="1">
    <citation type="submission" date="2021-01" db="EMBL/GenBank/DDBJ databases">
        <authorList>
            <consortium name="Genoscope - CEA"/>
            <person name="William W."/>
        </authorList>
    </citation>
    <scope>NUCLEOTIDE SEQUENCE</scope>
</reference>
<dbReference type="AlphaFoldDB" id="A0A816LPP1"/>
<dbReference type="EMBL" id="HG994369">
    <property type="protein sequence ID" value="CAF1932846.1"/>
    <property type="molecule type" value="Genomic_DNA"/>
</dbReference>
<proteinExistence type="predicted"/>
<accession>A0A816LPP1</accession>